<dbReference type="OrthoDB" id="5598852at2759"/>
<evidence type="ECO:0000313" key="2">
    <source>
        <dbReference type="Proteomes" id="UP000029964"/>
    </source>
</evidence>
<dbReference type="HOGENOM" id="CLU_038193_1_0_1"/>
<comment type="caution">
    <text evidence="1">The sequence shown here is derived from an EMBL/GenBank/DDBJ whole genome shotgun (WGS) entry which is preliminary data.</text>
</comment>
<sequence length="256" mass="28905">MTSHGELYNVEQEIASFFSKTSVSRETCDAVAKDLVGGDRAVQVAIQGCCSYTVYAGQHLDHVVQFQLKSSPLKTDIAALARQIYGSLAPETSFKQQLGKGSAEAWQEPLLVYVMARVKEPSRLEFTLAHGNPENSPENKAWRMNLIRDVARFFALSWNAPQALPQELRHQMMETWEKELRMLLVSLPERFHTTIRDTLASLPRILSNPMVLVHGDFSVFNIMTEPVPIKDDERGRYVIMILDGLLLNPATRFDSL</sequence>
<evidence type="ECO:0008006" key="3">
    <source>
        <dbReference type="Google" id="ProtNLM"/>
    </source>
</evidence>
<reference evidence="2" key="1">
    <citation type="journal article" date="2014" name="Genome Announc.">
        <title>Genome sequence and annotation of Acremonium chrysogenum, producer of the beta-lactam antibiotic cephalosporin C.</title>
        <authorList>
            <person name="Terfehr D."/>
            <person name="Dahlmann T.A."/>
            <person name="Specht T."/>
            <person name="Zadra I."/>
            <person name="Kuernsteiner H."/>
            <person name="Kueck U."/>
        </authorList>
    </citation>
    <scope>NUCLEOTIDE SEQUENCE [LARGE SCALE GENOMIC DNA]</scope>
    <source>
        <strain evidence="2">ATCC 11550 / CBS 779.69 / DSM 880 / IAM 14645 / JCM 23072 / IMI 49137</strain>
    </source>
</reference>
<dbReference type="EMBL" id="JPKY01000121">
    <property type="protein sequence ID" value="KFH41620.1"/>
    <property type="molecule type" value="Genomic_DNA"/>
</dbReference>
<proteinExistence type="predicted"/>
<name>A0A086SWY8_HAPC1</name>
<keyword evidence="2" id="KW-1185">Reference proteome</keyword>
<dbReference type="Proteomes" id="UP000029964">
    <property type="component" value="Unassembled WGS sequence"/>
</dbReference>
<evidence type="ECO:0000313" key="1">
    <source>
        <dbReference type="EMBL" id="KFH41620.1"/>
    </source>
</evidence>
<dbReference type="AlphaFoldDB" id="A0A086SWY8"/>
<organism evidence="1 2">
    <name type="scientific">Hapsidospora chrysogenum (strain ATCC 11550 / CBS 779.69 / DSM 880 / IAM 14645 / JCM 23072 / IMI 49137)</name>
    <name type="common">Acremonium chrysogenum</name>
    <dbReference type="NCBI Taxonomy" id="857340"/>
    <lineage>
        <taxon>Eukaryota</taxon>
        <taxon>Fungi</taxon>
        <taxon>Dikarya</taxon>
        <taxon>Ascomycota</taxon>
        <taxon>Pezizomycotina</taxon>
        <taxon>Sordariomycetes</taxon>
        <taxon>Hypocreomycetidae</taxon>
        <taxon>Hypocreales</taxon>
        <taxon>Bionectriaceae</taxon>
        <taxon>Hapsidospora</taxon>
    </lineage>
</organism>
<gene>
    <name evidence="1" type="ORF">ACRE_076550</name>
</gene>
<dbReference type="Gene3D" id="3.90.1200.10">
    <property type="match status" value="1"/>
</dbReference>
<dbReference type="STRING" id="857340.A0A086SWY8"/>
<accession>A0A086SWY8</accession>
<protein>
    <recommendedName>
        <fullName evidence="3">Aminoglycoside phosphotransferase domain-containing protein</fullName>
    </recommendedName>
</protein>